<dbReference type="InterPro" id="IPR039902">
    <property type="entry name" value="CCDC148/CCDC112"/>
</dbReference>
<reference evidence="4" key="2">
    <citation type="submission" date="2025-08" db="UniProtKB">
        <authorList>
            <consortium name="Ensembl"/>
        </authorList>
    </citation>
    <scope>IDENTIFICATION</scope>
</reference>
<dbReference type="AlphaFoldDB" id="A0A8C9SRH1"/>
<feature type="region of interest" description="Disordered" evidence="3">
    <location>
        <begin position="456"/>
        <end position="476"/>
    </location>
</feature>
<evidence type="ECO:0000313" key="5">
    <source>
        <dbReference type="Proteomes" id="UP000694397"/>
    </source>
</evidence>
<reference evidence="4 5" key="1">
    <citation type="submission" date="2019-04" db="EMBL/GenBank/DDBJ databases">
        <authorList>
            <consortium name="Wellcome Sanger Institute Data Sharing"/>
        </authorList>
    </citation>
    <scope>NUCLEOTIDE SEQUENCE [LARGE SCALE GENOMIC DNA]</scope>
</reference>
<feature type="coiled-coil region" evidence="2">
    <location>
        <begin position="52"/>
        <end position="79"/>
    </location>
</feature>
<evidence type="ECO:0000256" key="2">
    <source>
        <dbReference type="SAM" id="Coils"/>
    </source>
</evidence>
<sequence>MGSVKYRPVCYEELKALVESKRLASAYIEGKVRQTLHAAKVSREITLLRQHRQVWSQEQARLTQAREKAEAELQSFLGQAEMDGGCLSQLLDYELLLESERGEFRTATVNPVWQLMEDLRCRLAKLGCDTLQRPHQAQEWGLVLQQVQSVKDQQAAIVEKLRVEYQELEQEISVLGIEERLTLMRESPSDPEPIPDEILHSESPYPDLKAALLHEFMSLSMQYGARLEGVRSRLGDTDRNCGWPAEDHLVFQMVVSQYPPDLPKHRALYMDMLQRLLPHRSREDLNDHERLWDWYRFTQAQERAVLRSWRRDRADLLAKSLLTLEESWLAHQQEQATQSDRMRRQEICTQLREKLQEWRAHQEEVAQLEAALAASRQQEEEEKLRRKQEREMARRTVQKERIQEHRCEKQRRREELEKRNVERLERLKALMAEQARKDRERVQFRAGILLQRREAREAQERQRHQEEEERQQRLDSLRSQVAVLAEADPARMMGDTEASKNRHHMEEEFLLQKPLYDLHTYTDTQIMADPRVRIEKALREAGLHETLYAKEVLSSVRPPRPARRDTESTAFSF</sequence>
<protein>
    <submittedName>
        <fullName evidence="4">Coiled-coil domain containing 148</fullName>
    </submittedName>
</protein>
<dbReference type="PANTHER" id="PTHR21549">
    <property type="entry name" value="MUTATED IN BLADDER CANCER 1"/>
    <property type="match status" value="1"/>
</dbReference>
<name>A0A8C9SRH1_SCLFO</name>
<keyword evidence="5" id="KW-1185">Reference proteome</keyword>
<dbReference type="Proteomes" id="UP000694397">
    <property type="component" value="Chromosome 12"/>
</dbReference>
<proteinExistence type="predicted"/>
<evidence type="ECO:0000313" key="4">
    <source>
        <dbReference type="Ensembl" id="ENSSFOP00015036465.1"/>
    </source>
</evidence>
<reference evidence="4" key="3">
    <citation type="submission" date="2025-09" db="UniProtKB">
        <authorList>
            <consortium name="Ensembl"/>
        </authorList>
    </citation>
    <scope>IDENTIFICATION</scope>
</reference>
<evidence type="ECO:0000256" key="3">
    <source>
        <dbReference type="SAM" id="MobiDB-lite"/>
    </source>
</evidence>
<feature type="coiled-coil region" evidence="2">
    <location>
        <begin position="151"/>
        <end position="178"/>
    </location>
</feature>
<dbReference type="GeneTree" id="ENSGT00940000153988"/>
<gene>
    <name evidence="4" type="primary">CCDC148</name>
</gene>
<dbReference type="PANTHER" id="PTHR21549:SF1">
    <property type="entry name" value="COILED-COIL DOMAIN-CONTAINING PROTEIN 148"/>
    <property type="match status" value="1"/>
</dbReference>
<organism evidence="4 5">
    <name type="scientific">Scleropages formosus</name>
    <name type="common">Asian bonytongue</name>
    <name type="synonym">Osteoglossum formosum</name>
    <dbReference type="NCBI Taxonomy" id="113540"/>
    <lineage>
        <taxon>Eukaryota</taxon>
        <taxon>Metazoa</taxon>
        <taxon>Chordata</taxon>
        <taxon>Craniata</taxon>
        <taxon>Vertebrata</taxon>
        <taxon>Euteleostomi</taxon>
        <taxon>Actinopterygii</taxon>
        <taxon>Neopterygii</taxon>
        <taxon>Teleostei</taxon>
        <taxon>Osteoglossocephala</taxon>
        <taxon>Osteoglossomorpha</taxon>
        <taxon>Osteoglossiformes</taxon>
        <taxon>Osteoglossidae</taxon>
        <taxon>Scleropages</taxon>
    </lineage>
</organism>
<evidence type="ECO:0000256" key="1">
    <source>
        <dbReference type="ARBA" id="ARBA00023054"/>
    </source>
</evidence>
<dbReference type="OrthoDB" id="448087at2759"/>
<dbReference type="Ensembl" id="ENSSFOT00015036858.2">
    <property type="protein sequence ID" value="ENSSFOP00015036465.1"/>
    <property type="gene ID" value="ENSSFOG00015023191.2"/>
</dbReference>
<dbReference type="KEGG" id="sfm:108927918"/>
<keyword evidence="1 2" id="KW-0175">Coiled coil</keyword>
<accession>A0A8C9SRH1</accession>